<dbReference type="GO" id="GO:0043240">
    <property type="term" value="C:Fanconi anaemia nuclear complex"/>
    <property type="evidence" value="ECO:0007669"/>
    <property type="project" value="InterPro"/>
</dbReference>
<gene>
    <name evidence="2" type="ORF">ILUMI_08121</name>
</gene>
<evidence type="ECO:0000313" key="3">
    <source>
        <dbReference type="Proteomes" id="UP000801492"/>
    </source>
</evidence>
<dbReference type="InterPro" id="IPR003516">
    <property type="entry name" value="FANCA"/>
</dbReference>
<sequence length="534" mass="62839">MDYETLSENEETFSVDVYTQLKFLNNDDLIKLIKAAIINKNINDASLLTFQMFYNIMAVSIHNKILDQDYHELNEVIKLIKSLKEVNKFDCYIFIDCLLEEFLILPVEIVWWLHKNEIMYFSQYCDMLKPTNIANDLLQIIRSNKEHSIFITQEIMEDLLLELIQGYYRPNPGICRLQRSKAWSDFCFKTLNDLIEQTINIAINETNDTSFANVLQYMHNSKKFLPSVIIKQFYENILHKIMTHDVNQYDLYSSYVYQQLWCSKRITNSLLLIYQEIFEEYCGIQHILQIMNDYEDKINWRFTLAAVGVCIQKSPKGITDIKAISMQFLEESFKGGKLNYFIKAFLFIRQSCLESSLDDYRFWYSNTFGSNSTLKTISNVTLFKFVINTLISLIPYEPKLFLKLHINQGIAAPPKCNSLVFDYKNLCRARLEELKQTPSVLMNGIEIAVLHLAEESTKHNCVCPIMVDILRNRYEEFFNIILPQILRNKMPFTKVKQLLLNQQYITDDVIHFCQPDPDGKIFDEDEEDAFICKK</sequence>
<comment type="caution">
    <text evidence="2">The sequence shown here is derived from an EMBL/GenBank/DDBJ whole genome shotgun (WGS) entry which is preliminary data.</text>
</comment>
<dbReference type="GO" id="GO:0036297">
    <property type="term" value="P:interstrand cross-link repair"/>
    <property type="evidence" value="ECO:0007669"/>
    <property type="project" value="InterPro"/>
</dbReference>
<proteinExistence type="predicted"/>
<evidence type="ECO:0000313" key="2">
    <source>
        <dbReference type="EMBL" id="KAF2898052.1"/>
    </source>
</evidence>
<dbReference type="AlphaFoldDB" id="A0A8K0D6P6"/>
<dbReference type="PANTHER" id="PTHR12047">
    <property type="entry name" value="FANCONI ANEMIA GROUP A PROTEIN"/>
    <property type="match status" value="1"/>
</dbReference>
<evidence type="ECO:0000259" key="1">
    <source>
        <dbReference type="Pfam" id="PF15865"/>
    </source>
</evidence>
<dbReference type="Proteomes" id="UP000801492">
    <property type="component" value="Unassembled WGS sequence"/>
</dbReference>
<organism evidence="2 3">
    <name type="scientific">Ignelater luminosus</name>
    <name type="common">Cucubano</name>
    <name type="synonym">Pyrophorus luminosus</name>
    <dbReference type="NCBI Taxonomy" id="2038154"/>
    <lineage>
        <taxon>Eukaryota</taxon>
        <taxon>Metazoa</taxon>
        <taxon>Ecdysozoa</taxon>
        <taxon>Arthropoda</taxon>
        <taxon>Hexapoda</taxon>
        <taxon>Insecta</taxon>
        <taxon>Pterygota</taxon>
        <taxon>Neoptera</taxon>
        <taxon>Endopterygota</taxon>
        <taxon>Coleoptera</taxon>
        <taxon>Polyphaga</taxon>
        <taxon>Elateriformia</taxon>
        <taxon>Elateroidea</taxon>
        <taxon>Elateridae</taxon>
        <taxon>Agrypninae</taxon>
        <taxon>Pyrophorini</taxon>
        <taxon>Ignelater</taxon>
    </lineage>
</organism>
<protein>
    <recommendedName>
        <fullName evidence="1">Fanconi anaemia group A protein N-terminal domain-containing protein</fullName>
    </recommendedName>
</protein>
<name>A0A8K0D6P6_IGNLU</name>
<accession>A0A8K0D6P6</accession>
<dbReference type="InterPro" id="IPR031729">
    <property type="entry name" value="Fanconi_A_N"/>
</dbReference>
<keyword evidence="3" id="KW-1185">Reference proteome</keyword>
<dbReference type="Pfam" id="PF15865">
    <property type="entry name" value="Fanconi_A_N"/>
    <property type="match status" value="1"/>
</dbReference>
<reference evidence="2" key="1">
    <citation type="submission" date="2019-08" db="EMBL/GenBank/DDBJ databases">
        <title>The genome of the North American firefly Photinus pyralis.</title>
        <authorList>
            <consortium name="Photinus pyralis genome working group"/>
            <person name="Fallon T.R."/>
            <person name="Sander Lower S.E."/>
            <person name="Weng J.-K."/>
        </authorList>
    </citation>
    <scope>NUCLEOTIDE SEQUENCE</scope>
    <source>
        <strain evidence="2">TRF0915ILg1</strain>
        <tissue evidence="2">Whole body</tissue>
    </source>
</reference>
<dbReference type="OrthoDB" id="7790690at2759"/>
<feature type="domain" description="Fanconi anaemia group A protein N-terminal" evidence="1">
    <location>
        <begin position="107"/>
        <end position="435"/>
    </location>
</feature>
<dbReference type="PANTHER" id="PTHR12047:SF2">
    <property type="entry name" value="FANCONI ANEMIA GROUP A PROTEIN"/>
    <property type="match status" value="1"/>
</dbReference>
<dbReference type="EMBL" id="VTPC01003761">
    <property type="protein sequence ID" value="KAF2898052.1"/>
    <property type="molecule type" value="Genomic_DNA"/>
</dbReference>